<dbReference type="EMBL" id="CAJGYO010000283">
    <property type="protein sequence ID" value="CAD6341734.1"/>
    <property type="molecule type" value="Genomic_DNA"/>
</dbReference>
<sequence>MAQNHRTTAVALPMTIAGGVPVPQDGGRAVNHSDRPQELQEIKLVVQDVNGTIEILLKGHVTIVHSRDPQNSGGDEAAAGQGGDSNTTATTGHAAATANVDSESEVNDLDRIDIRVDVGDLESIRGWLMAAATLFASIAYQAATEPPAWMPSAKDAIDVLADYAPTSSPVTMGLALRTFAHMFFNMGSLAISLTLVALLPTMNKATPMRIWKVVIQMVTVLTLTVACSFCNGISEDMGVSFVVTTIIAVYAITTALYMRGMLSPGHDPVETRIRNLNLLGWRRRAPSHNQPPAATHHSRLPAYQHVLNCNLLLCLKSQNSTRSYTRGFRSLP</sequence>
<feature type="compositionally biased region" description="Low complexity" evidence="1">
    <location>
        <begin position="87"/>
        <end position="98"/>
    </location>
</feature>
<keyword evidence="2" id="KW-1133">Transmembrane helix</keyword>
<organism evidence="4 5">
    <name type="scientific">Miscanthus lutarioriparius</name>
    <dbReference type="NCBI Taxonomy" id="422564"/>
    <lineage>
        <taxon>Eukaryota</taxon>
        <taxon>Viridiplantae</taxon>
        <taxon>Streptophyta</taxon>
        <taxon>Embryophyta</taxon>
        <taxon>Tracheophyta</taxon>
        <taxon>Spermatophyta</taxon>
        <taxon>Magnoliopsida</taxon>
        <taxon>Liliopsida</taxon>
        <taxon>Poales</taxon>
        <taxon>Poaceae</taxon>
        <taxon>PACMAD clade</taxon>
        <taxon>Panicoideae</taxon>
        <taxon>Andropogonodae</taxon>
        <taxon>Andropogoneae</taxon>
        <taxon>Saccharinae</taxon>
        <taxon>Miscanthus</taxon>
    </lineage>
</organism>
<evidence type="ECO:0000256" key="2">
    <source>
        <dbReference type="SAM" id="Phobius"/>
    </source>
</evidence>
<evidence type="ECO:0000256" key="1">
    <source>
        <dbReference type="SAM" id="MobiDB-lite"/>
    </source>
</evidence>
<name>A0A811SKG6_9POAL</name>
<keyword evidence="2" id="KW-0812">Transmembrane</keyword>
<feature type="transmembrane region" description="Helical" evidence="2">
    <location>
        <begin position="240"/>
        <end position="258"/>
    </location>
</feature>
<evidence type="ECO:0000313" key="4">
    <source>
        <dbReference type="EMBL" id="CAD6341734.1"/>
    </source>
</evidence>
<dbReference type="AlphaFoldDB" id="A0A811SKG6"/>
<protein>
    <recommendedName>
        <fullName evidence="3">PGG domain-containing protein</fullName>
    </recommendedName>
</protein>
<reference evidence="4" key="1">
    <citation type="submission" date="2020-10" db="EMBL/GenBank/DDBJ databases">
        <authorList>
            <person name="Han B."/>
            <person name="Lu T."/>
            <person name="Zhao Q."/>
            <person name="Huang X."/>
            <person name="Zhao Y."/>
        </authorList>
    </citation>
    <scope>NUCLEOTIDE SEQUENCE</scope>
</reference>
<comment type="caution">
    <text evidence="4">The sequence shown here is derived from an EMBL/GenBank/DDBJ whole genome shotgun (WGS) entry which is preliminary data.</text>
</comment>
<gene>
    <name evidence="4" type="ORF">NCGR_LOCUS65832</name>
</gene>
<dbReference type="Pfam" id="PF13962">
    <property type="entry name" value="PGG"/>
    <property type="match status" value="1"/>
</dbReference>
<dbReference type="Proteomes" id="UP000604825">
    <property type="component" value="Unassembled WGS sequence"/>
</dbReference>
<proteinExistence type="predicted"/>
<dbReference type="InterPro" id="IPR026961">
    <property type="entry name" value="PGG_dom"/>
</dbReference>
<dbReference type="OrthoDB" id="694391at2759"/>
<feature type="domain" description="PGG" evidence="3">
    <location>
        <begin position="121"/>
        <end position="230"/>
    </location>
</feature>
<keyword evidence="2" id="KW-0472">Membrane</keyword>
<feature type="transmembrane region" description="Helical" evidence="2">
    <location>
        <begin position="179"/>
        <end position="201"/>
    </location>
</feature>
<feature type="transmembrane region" description="Helical" evidence="2">
    <location>
        <begin position="213"/>
        <end position="234"/>
    </location>
</feature>
<evidence type="ECO:0000313" key="5">
    <source>
        <dbReference type="Proteomes" id="UP000604825"/>
    </source>
</evidence>
<accession>A0A811SKG6</accession>
<feature type="region of interest" description="Disordered" evidence="1">
    <location>
        <begin position="66"/>
        <end position="102"/>
    </location>
</feature>
<keyword evidence="5" id="KW-1185">Reference proteome</keyword>
<evidence type="ECO:0000259" key="3">
    <source>
        <dbReference type="Pfam" id="PF13962"/>
    </source>
</evidence>